<dbReference type="GO" id="GO:0045259">
    <property type="term" value="C:proton-transporting ATP synthase complex"/>
    <property type="evidence" value="ECO:0007669"/>
    <property type="project" value="UniProtKB-KW"/>
</dbReference>
<dbReference type="GO" id="GO:0046961">
    <property type="term" value="F:proton-transporting ATPase activity, rotational mechanism"/>
    <property type="evidence" value="ECO:0007669"/>
    <property type="project" value="TreeGrafter"/>
</dbReference>
<keyword evidence="7 15" id="KW-1133">Transmembrane helix</keyword>
<evidence type="ECO:0000256" key="3">
    <source>
        <dbReference type="ARBA" id="ARBA00022475"/>
    </source>
</evidence>
<evidence type="ECO:0000256" key="4">
    <source>
        <dbReference type="ARBA" id="ARBA00022547"/>
    </source>
</evidence>
<evidence type="ECO:0000256" key="6">
    <source>
        <dbReference type="ARBA" id="ARBA00022781"/>
    </source>
</evidence>
<evidence type="ECO:0000313" key="17">
    <source>
        <dbReference type="EMBL" id="OAM86978.1"/>
    </source>
</evidence>
<accession>A0A178IB48</accession>
<evidence type="ECO:0000256" key="10">
    <source>
        <dbReference type="ARBA" id="ARBA00023310"/>
    </source>
</evidence>
<reference evidence="17 18" key="1">
    <citation type="submission" date="2016-01" db="EMBL/GenBank/DDBJ databases">
        <title>High potential of lignocellulose degradation of a new Verrucomicrobia species.</title>
        <authorList>
            <person name="Wang Y."/>
            <person name="Shi Y."/>
            <person name="Qiu Z."/>
            <person name="Liu S."/>
            <person name="Yang H."/>
        </authorList>
    </citation>
    <scope>NUCLEOTIDE SEQUENCE [LARGE SCALE GENOMIC DNA]</scope>
    <source>
        <strain evidence="17 18">TSB47</strain>
    </source>
</reference>
<evidence type="ECO:0000256" key="5">
    <source>
        <dbReference type="ARBA" id="ARBA00022692"/>
    </source>
</evidence>
<dbReference type="EMBL" id="LRRQ01000190">
    <property type="protein sequence ID" value="OAM86978.1"/>
    <property type="molecule type" value="Genomic_DNA"/>
</dbReference>
<keyword evidence="5 15" id="KW-0812">Transmembrane</keyword>
<evidence type="ECO:0000256" key="11">
    <source>
        <dbReference type="ARBA" id="ARBA00025198"/>
    </source>
</evidence>
<proteinExistence type="inferred from homology"/>
<dbReference type="GO" id="GO:0012505">
    <property type="term" value="C:endomembrane system"/>
    <property type="evidence" value="ECO:0007669"/>
    <property type="project" value="UniProtKB-SubCell"/>
</dbReference>
<dbReference type="NCBIfam" id="TIGR01144">
    <property type="entry name" value="ATP_synt_b"/>
    <property type="match status" value="1"/>
</dbReference>
<comment type="subunit">
    <text evidence="13">F-type ATPases have 2 components, F(1) - the catalytic core - and F(0) - the membrane proton channel. F(1) has five subunits: alpha(3), beta(3), gamma(1), delta(1), epsilon(1). F(0) has four main subunits: a(1), b(2) and c(10-14). The alpha and beta chains form an alternating ring which encloses part of the gamma chain. F(1) is attached to F(0) by a central stalk formed by the gamma and epsilon chains, while a peripheral stalk is formed by the delta and b chains.</text>
</comment>
<dbReference type="InterPro" id="IPR050059">
    <property type="entry name" value="ATP_synthase_B_chain"/>
</dbReference>
<dbReference type="Pfam" id="PF00430">
    <property type="entry name" value="ATP-synt_B"/>
    <property type="match status" value="1"/>
</dbReference>
<dbReference type="InterPro" id="IPR028987">
    <property type="entry name" value="ATP_synth_B-like_membr_sf"/>
</dbReference>
<dbReference type="CDD" id="cd06503">
    <property type="entry name" value="ATP-synt_Fo_b"/>
    <property type="match status" value="1"/>
</dbReference>
<protein>
    <recommendedName>
        <fullName evidence="15">ATP synthase subunit b</fullName>
    </recommendedName>
    <alternativeName>
        <fullName evidence="15">ATP synthase F(0) sector subunit b</fullName>
    </alternativeName>
    <alternativeName>
        <fullName evidence="15">ATPase subunit I</fullName>
    </alternativeName>
    <alternativeName>
        <fullName evidence="15">F-type ATPase subunit b</fullName>
        <shortName evidence="15">F-ATPase subunit b</shortName>
    </alternativeName>
</protein>
<gene>
    <name evidence="15" type="primary">atpF</name>
    <name evidence="17" type="ORF">AW736_25770</name>
</gene>
<keyword evidence="18" id="KW-1185">Reference proteome</keyword>
<dbReference type="InterPro" id="IPR002146">
    <property type="entry name" value="ATP_synth_b/b'su_bac/chlpt"/>
</dbReference>
<dbReference type="HAMAP" id="MF_01398">
    <property type="entry name" value="ATP_synth_b_bprime"/>
    <property type="match status" value="1"/>
</dbReference>
<evidence type="ECO:0000313" key="18">
    <source>
        <dbReference type="Proteomes" id="UP000078486"/>
    </source>
</evidence>
<dbReference type="GO" id="GO:0046933">
    <property type="term" value="F:proton-transporting ATP synthase activity, rotational mechanism"/>
    <property type="evidence" value="ECO:0007669"/>
    <property type="project" value="UniProtKB-UniRule"/>
</dbReference>
<dbReference type="Proteomes" id="UP000078486">
    <property type="component" value="Unassembled WGS sequence"/>
</dbReference>
<keyword evidence="10 15" id="KW-0066">ATP synthesis</keyword>
<dbReference type="PANTHER" id="PTHR33445">
    <property type="entry name" value="ATP SYNTHASE SUBUNIT B', CHLOROPLASTIC"/>
    <property type="match status" value="1"/>
</dbReference>
<evidence type="ECO:0000256" key="14">
    <source>
        <dbReference type="ARBA" id="ARBA00037847"/>
    </source>
</evidence>
<comment type="similarity">
    <text evidence="1 15 16">Belongs to the ATPase B chain family.</text>
</comment>
<evidence type="ECO:0000256" key="12">
    <source>
        <dbReference type="ARBA" id="ARBA00025614"/>
    </source>
</evidence>
<keyword evidence="8 15" id="KW-0406">Ion transport</keyword>
<name>A0A178IB48_9BACT</name>
<evidence type="ECO:0000256" key="1">
    <source>
        <dbReference type="ARBA" id="ARBA00005513"/>
    </source>
</evidence>
<keyword evidence="3 15" id="KW-1003">Cell membrane</keyword>
<dbReference type="STRING" id="1184151.AW736_25770"/>
<keyword evidence="9 15" id="KW-0472">Membrane</keyword>
<comment type="subunit">
    <text evidence="15">F-type ATPases have 2 components, F(1) - the catalytic core - and F(0) - the membrane proton channel. F(1) has five subunits: alpha(3), beta(3), gamma(1), delta(1), epsilon(1). F(0) has three main subunits: a(1), b(2) and c(10-14). The alpha and beta chains form an alternating ring which encloses part of the gamma chain. F(1) is attached to F(0) by a central stalk formed by the gamma and epsilon chains, while a peripheral stalk is formed by the delta and b chains.</text>
</comment>
<comment type="function">
    <text evidence="12">Component of the F(0) channel, it forms part of the peripheral stalk, linking F(1) to F(0). The b'-subunit is a diverged and duplicated form of b found in plants and photosynthetic bacteria.</text>
</comment>
<dbReference type="GO" id="GO:0005886">
    <property type="term" value="C:plasma membrane"/>
    <property type="evidence" value="ECO:0007669"/>
    <property type="project" value="UniProtKB-SubCell"/>
</dbReference>
<organism evidence="17 18">
    <name type="scientific">Termitidicoccus mucosus</name>
    <dbReference type="NCBI Taxonomy" id="1184151"/>
    <lineage>
        <taxon>Bacteria</taxon>
        <taxon>Pseudomonadati</taxon>
        <taxon>Verrucomicrobiota</taxon>
        <taxon>Opitutia</taxon>
        <taxon>Opitutales</taxon>
        <taxon>Opitutaceae</taxon>
        <taxon>Termitidicoccus</taxon>
    </lineage>
</organism>
<dbReference type="SUPFAM" id="SSF81573">
    <property type="entry name" value="F1F0 ATP synthase subunit B, membrane domain"/>
    <property type="match status" value="1"/>
</dbReference>
<keyword evidence="6 15" id="KW-0375">Hydrogen ion transport</keyword>
<dbReference type="Gene3D" id="6.10.250.1580">
    <property type="match status" value="1"/>
</dbReference>
<dbReference type="PANTHER" id="PTHR33445:SF1">
    <property type="entry name" value="ATP SYNTHASE SUBUNIT B"/>
    <property type="match status" value="1"/>
</dbReference>
<evidence type="ECO:0000256" key="8">
    <source>
        <dbReference type="ARBA" id="ARBA00023065"/>
    </source>
</evidence>
<comment type="function">
    <text evidence="11 15">F(1)F(0) ATP synthase produces ATP from ADP in the presence of a proton or sodium gradient. F-type ATPases consist of two structural domains, F(1) containing the extramembraneous catalytic core and F(0) containing the membrane proton channel, linked together by a central stalk and a peripheral stalk. During catalysis, ATP synthesis in the catalytic domain of F(1) is coupled via a rotary mechanism of the central stalk subunits to proton translocation.</text>
</comment>
<keyword evidence="4 15" id="KW-0138">CF(0)</keyword>
<dbReference type="RefSeq" id="WP_068773151.1">
    <property type="nucleotide sequence ID" value="NZ_CP109796.1"/>
</dbReference>
<dbReference type="AlphaFoldDB" id="A0A178IB48"/>
<evidence type="ECO:0000256" key="2">
    <source>
        <dbReference type="ARBA" id="ARBA00022448"/>
    </source>
</evidence>
<feature type="transmembrane region" description="Helical" evidence="15">
    <location>
        <begin position="27"/>
        <end position="49"/>
    </location>
</feature>
<evidence type="ECO:0000256" key="9">
    <source>
        <dbReference type="ARBA" id="ARBA00023136"/>
    </source>
</evidence>
<evidence type="ECO:0000256" key="7">
    <source>
        <dbReference type="ARBA" id="ARBA00022989"/>
    </source>
</evidence>
<dbReference type="InterPro" id="IPR005864">
    <property type="entry name" value="ATP_synth_F0_bsu_bac"/>
</dbReference>
<keyword evidence="2 15" id="KW-0813">Transport</keyword>
<evidence type="ECO:0000256" key="13">
    <source>
        <dbReference type="ARBA" id="ARBA00026054"/>
    </source>
</evidence>
<evidence type="ECO:0000256" key="15">
    <source>
        <dbReference type="HAMAP-Rule" id="MF_01398"/>
    </source>
</evidence>
<dbReference type="OrthoDB" id="193321at2"/>
<evidence type="ECO:0000256" key="16">
    <source>
        <dbReference type="RuleBase" id="RU003848"/>
    </source>
</evidence>
<comment type="subcellular location">
    <subcellularLocation>
        <location evidence="15">Cell membrane</location>
        <topology evidence="15">Single-pass membrane protein</topology>
    </subcellularLocation>
    <subcellularLocation>
        <location evidence="14">Endomembrane system</location>
        <topology evidence="14">Single-pass membrane protein</topology>
    </subcellularLocation>
</comment>
<comment type="caution">
    <text evidence="17">The sequence shown here is derived from an EMBL/GenBank/DDBJ whole genome shotgun (WGS) entry which is preliminary data.</text>
</comment>
<sequence length="182" mass="19967">MTLAPLPIAAGLSDTITQIAHQFGIDIPLLVAQIICFSIVAFLLWKFAFKPVLATLDERQKKIADGLDYAEKMKAELAAAQARSEEIFRDASLKAQQIMADAQKTAKDFADAQQKEAIEKAGDILAKAQQAVELEHKKMLADARGEITRLVVATTERVLARKLTDADRASYNEAASQELIKN</sequence>